<proteinExistence type="predicted"/>
<reference evidence="2 3" key="1">
    <citation type="journal article" date="2021" name="Microorganisms">
        <title>Genome Evolution of Filamentous Cyanobacterium Nostoc Species: From Facultative Symbiosis to Free Living.</title>
        <authorList>
            <person name="Huo D."/>
            <person name="Li H."/>
            <person name="Cai F."/>
            <person name="Guo X."/>
            <person name="Qiao Z."/>
            <person name="Wang W."/>
            <person name="Yu G."/>
            <person name="Li R."/>
        </authorList>
    </citation>
    <scope>NUCLEOTIDE SEQUENCE [LARGE SCALE GENOMIC DNA]</scope>
    <source>
        <strain evidence="2 3">CHAB 5714</strain>
    </source>
</reference>
<sequence length="232" mass="26185">FFPIRVGDFNPVKEAQNIHAFQSTTNLYLYFCGNIGNPVNGYILPENASLNLFMSADRFRDRKHITTQKVGVVEQWNELGQAGEEMNINYAHHPANMQRQQINPNEGILTNPVENVILPQNVSPNLSMSADRGRDRVESSYFRQLEESDLRPLSEPINDLTVKNLSVIARSSKKLQKRSPAEYETPPAIQVTIGRLEIRSAAPAPPPPRPKPRPAASVMSLNEYLQRRARRG</sequence>
<protein>
    <submittedName>
        <fullName evidence="2">Uncharacterized protein</fullName>
    </submittedName>
</protein>
<comment type="caution">
    <text evidence="2">The sequence shown here is derived from an EMBL/GenBank/DDBJ whole genome shotgun (WGS) entry which is preliminary data.</text>
</comment>
<accession>A0ABS8IM94</accession>
<organism evidence="2 3">
    <name type="scientific">Nostoc favosum CHAB5714</name>
    <dbReference type="NCBI Taxonomy" id="2780399"/>
    <lineage>
        <taxon>Bacteria</taxon>
        <taxon>Bacillati</taxon>
        <taxon>Cyanobacteriota</taxon>
        <taxon>Cyanophyceae</taxon>
        <taxon>Nostocales</taxon>
        <taxon>Nostocaceae</taxon>
        <taxon>Nostoc</taxon>
        <taxon>Nostoc favosum</taxon>
    </lineage>
</organism>
<name>A0ABS8IM94_9NOSO</name>
<feature type="non-terminal residue" evidence="2">
    <location>
        <position position="1"/>
    </location>
</feature>
<dbReference type="Proteomes" id="UP001199525">
    <property type="component" value="Unassembled WGS sequence"/>
</dbReference>
<dbReference type="EMBL" id="JAIVFQ010000171">
    <property type="protein sequence ID" value="MCC5604911.1"/>
    <property type="molecule type" value="Genomic_DNA"/>
</dbReference>
<evidence type="ECO:0000313" key="3">
    <source>
        <dbReference type="Proteomes" id="UP001199525"/>
    </source>
</evidence>
<evidence type="ECO:0000256" key="1">
    <source>
        <dbReference type="SAM" id="MobiDB-lite"/>
    </source>
</evidence>
<evidence type="ECO:0000313" key="2">
    <source>
        <dbReference type="EMBL" id="MCC5604911.1"/>
    </source>
</evidence>
<keyword evidence="3" id="KW-1185">Reference proteome</keyword>
<gene>
    <name evidence="2" type="ORF">LC586_38715</name>
</gene>
<feature type="region of interest" description="Disordered" evidence="1">
    <location>
        <begin position="196"/>
        <end position="220"/>
    </location>
</feature>
<dbReference type="RefSeq" id="WP_229491087.1">
    <property type="nucleotide sequence ID" value="NZ_JAIVFQ010000171.1"/>
</dbReference>